<evidence type="ECO:0000256" key="3">
    <source>
        <dbReference type="SAM" id="SignalP"/>
    </source>
</evidence>
<dbReference type="Proteomes" id="UP000245680">
    <property type="component" value="Unassembled WGS sequence"/>
</dbReference>
<evidence type="ECO:0000259" key="4">
    <source>
        <dbReference type="Pfam" id="PF07593"/>
    </source>
</evidence>
<dbReference type="PANTHER" id="PTHR16026:SF0">
    <property type="entry name" value="CARTILAGE ACIDIC PROTEIN 1"/>
    <property type="match status" value="1"/>
</dbReference>
<evidence type="ECO:0000313" key="6">
    <source>
        <dbReference type="Proteomes" id="UP000245680"/>
    </source>
</evidence>
<evidence type="ECO:0000256" key="1">
    <source>
        <dbReference type="ARBA" id="ARBA00022729"/>
    </source>
</evidence>
<feature type="chain" id="PRO_5015868529" description="ASPIC/UnbV domain-containing protein" evidence="3">
    <location>
        <begin position="22"/>
        <end position="545"/>
    </location>
</feature>
<dbReference type="PANTHER" id="PTHR16026">
    <property type="entry name" value="CARTILAGE ACIDIC PROTEIN 1"/>
    <property type="match status" value="1"/>
</dbReference>
<dbReference type="InterPro" id="IPR028994">
    <property type="entry name" value="Integrin_alpha_N"/>
</dbReference>
<proteinExistence type="predicted"/>
<feature type="region of interest" description="Disordered" evidence="2">
    <location>
        <begin position="28"/>
        <end position="49"/>
    </location>
</feature>
<dbReference type="Gene3D" id="2.130.10.130">
    <property type="entry name" value="Integrin alpha, N-terminal"/>
    <property type="match status" value="1"/>
</dbReference>
<name>A0A2V2LQH5_9RHOB</name>
<evidence type="ECO:0000313" key="5">
    <source>
        <dbReference type="EMBL" id="PWR04469.1"/>
    </source>
</evidence>
<comment type="caution">
    <text evidence="5">The sequence shown here is derived from an EMBL/GenBank/DDBJ whole genome shotgun (WGS) entry which is preliminary data.</text>
</comment>
<organism evidence="5 6">
    <name type="scientific">Meridianimarinicoccus roseus</name>
    <dbReference type="NCBI Taxonomy" id="2072018"/>
    <lineage>
        <taxon>Bacteria</taxon>
        <taxon>Pseudomonadati</taxon>
        <taxon>Pseudomonadota</taxon>
        <taxon>Alphaproteobacteria</taxon>
        <taxon>Rhodobacterales</taxon>
        <taxon>Paracoccaceae</taxon>
        <taxon>Meridianimarinicoccus</taxon>
    </lineage>
</organism>
<dbReference type="InterPro" id="IPR011519">
    <property type="entry name" value="UnbV_ASPIC"/>
</dbReference>
<sequence length="545" mass="57440">MRLTVLYRLVLAALAALPASAQTDAYRAAGPVSRPVQTTAPRADGPGPRFSDMRAVLPGPQHVYGGGWEHFVGGGVAVFDCDGDARPDLLAAGGAEPTTAYRNVTPPGGELAFATLAIAPLDGVTGITGAYPLDIDSDGAMDLFVLRAGPNMALRGDGACGFRDATADWGIAPGNAWSTAFTATWEPGADWPTLAIGNYVNRDDPDGPFEACDDNVLLRPVGSGYAGPVALSPGFCALSALFSDWSRQGRADLRLSNDRHYYVRGGSEQMWRLSPLRLLGPQDGWRPISIWGMGIASRDLNNDGRPDVMLTSMGDQLLQYATDTAGYVDAPWGTGSHATRPHVGDDGRPSTGWHAQFGDVDNDGLADLFIAKGNVDQMPDNAMRDPNNLLMGRPDGTFAEASVAAGIASTDRARGAALADLDGDGRLDLVVVNRRAPLELWRNVTPDTGAWLALTPRQAGPNTHAVGAWIEARRPDGTVAVQERTVGGGHAGGQAGPLHFGLGAADRAEIRITWPDGAVSDWLSLPARQAVTLWRDGARLAARSD</sequence>
<protein>
    <recommendedName>
        <fullName evidence="4">ASPIC/UnbV domain-containing protein</fullName>
    </recommendedName>
</protein>
<dbReference type="AlphaFoldDB" id="A0A2V2LQH5"/>
<gene>
    <name evidence="5" type="ORF">DKT77_00430</name>
</gene>
<accession>A0A2V2LQH5</accession>
<feature type="domain" description="ASPIC/UnbV" evidence="4">
    <location>
        <begin position="465"/>
        <end position="531"/>
    </location>
</feature>
<evidence type="ECO:0000256" key="2">
    <source>
        <dbReference type="SAM" id="MobiDB-lite"/>
    </source>
</evidence>
<dbReference type="SUPFAM" id="SSF69318">
    <property type="entry name" value="Integrin alpha N-terminal domain"/>
    <property type="match status" value="1"/>
</dbReference>
<reference evidence="5 6" key="1">
    <citation type="submission" date="2018-05" db="EMBL/GenBank/DDBJ databases">
        <title>Rhodobacteraceae gen. nov., sp. nov. isolated from sea water.</title>
        <authorList>
            <person name="Ren Y."/>
        </authorList>
    </citation>
    <scope>NUCLEOTIDE SEQUENCE [LARGE SCALE GENOMIC DNA]</scope>
    <source>
        <strain evidence="5 6">TG-679</strain>
    </source>
</reference>
<dbReference type="Pfam" id="PF07593">
    <property type="entry name" value="UnbV_ASPIC"/>
    <property type="match status" value="1"/>
</dbReference>
<dbReference type="EMBL" id="QGKU01000003">
    <property type="protein sequence ID" value="PWR04469.1"/>
    <property type="molecule type" value="Genomic_DNA"/>
</dbReference>
<dbReference type="RefSeq" id="WP_109809771.1">
    <property type="nucleotide sequence ID" value="NZ_QGKU01000003.1"/>
</dbReference>
<dbReference type="InterPro" id="IPR013517">
    <property type="entry name" value="FG-GAP"/>
</dbReference>
<feature type="signal peptide" evidence="3">
    <location>
        <begin position="1"/>
        <end position="21"/>
    </location>
</feature>
<dbReference type="OrthoDB" id="1488578at2"/>
<dbReference type="Pfam" id="PF13517">
    <property type="entry name" value="FG-GAP_3"/>
    <property type="match status" value="2"/>
</dbReference>
<keyword evidence="1 3" id="KW-0732">Signal</keyword>
<dbReference type="InterPro" id="IPR027039">
    <property type="entry name" value="Crtac1"/>
</dbReference>
<keyword evidence="6" id="KW-1185">Reference proteome</keyword>